<reference evidence="1 2" key="1">
    <citation type="submission" date="2020-08" db="EMBL/GenBank/DDBJ databases">
        <title>Sequencing the genomes of 1000 actinobacteria strains.</title>
        <authorList>
            <person name="Klenk H.-P."/>
        </authorList>
    </citation>
    <scope>NUCLEOTIDE SEQUENCE [LARGE SCALE GENOMIC DNA]</scope>
    <source>
        <strain evidence="1 2">DSM 12511</strain>
    </source>
</reference>
<dbReference type="AlphaFoldDB" id="A0A7X0KUZ9"/>
<sequence>MADLLVEIHVPLIPAEGVGEDDYPFPWIETIETFLFDLEDGDRGEMYDDGEELGGEYLFFVWGAPEDVLIDVARDIANLRGVPEGTYARVSDTGADMGEGRRVAL</sequence>
<dbReference type="RefSeq" id="WP_184750850.1">
    <property type="nucleotide sequence ID" value="NZ_BAAAJR010000006.1"/>
</dbReference>
<name>A0A7X0KUZ9_9MICO</name>
<accession>A0A7X0KUZ9</accession>
<evidence type="ECO:0000313" key="1">
    <source>
        <dbReference type="EMBL" id="MBB6391712.1"/>
    </source>
</evidence>
<gene>
    <name evidence="1" type="ORF">HD594_002025</name>
</gene>
<organism evidence="1 2">
    <name type="scientific">Microbacterium thalassium</name>
    <dbReference type="NCBI Taxonomy" id="362649"/>
    <lineage>
        <taxon>Bacteria</taxon>
        <taxon>Bacillati</taxon>
        <taxon>Actinomycetota</taxon>
        <taxon>Actinomycetes</taxon>
        <taxon>Micrococcales</taxon>
        <taxon>Microbacteriaceae</taxon>
        <taxon>Microbacterium</taxon>
    </lineage>
</organism>
<comment type="caution">
    <text evidence="1">The sequence shown here is derived from an EMBL/GenBank/DDBJ whole genome shotgun (WGS) entry which is preliminary data.</text>
</comment>
<proteinExistence type="predicted"/>
<dbReference type="EMBL" id="JACHML010000001">
    <property type="protein sequence ID" value="MBB6391712.1"/>
    <property type="molecule type" value="Genomic_DNA"/>
</dbReference>
<protein>
    <submittedName>
        <fullName evidence="1">Uncharacterized protein</fullName>
    </submittedName>
</protein>
<keyword evidence="2" id="KW-1185">Reference proteome</keyword>
<evidence type="ECO:0000313" key="2">
    <source>
        <dbReference type="Proteomes" id="UP000537775"/>
    </source>
</evidence>
<dbReference type="Proteomes" id="UP000537775">
    <property type="component" value="Unassembled WGS sequence"/>
</dbReference>